<organism evidence="11 12">
    <name type="scientific">Leersia perrieri</name>
    <dbReference type="NCBI Taxonomy" id="77586"/>
    <lineage>
        <taxon>Eukaryota</taxon>
        <taxon>Viridiplantae</taxon>
        <taxon>Streptophyta</taxon>
        <taxon>Embryophyta</taxon>
        <taxon>Tracheophyta</taxon>
        <taxon>Spermatophyta</taxon>
        <taxon>Magnoliopsida</taxon>
        <taxon>Liliopsida</taxon>
        <taxon>Poales</taxon>
        <taxon>Poaceae</taxon>
        <taxon>BOP clade</taxon>
        <taxon>Oryzoideae</taxon>
        <taxon>Oryzeae</taxon>
        <taxon>Oryzinae</taxon>
        <taxon>Leersia</taxon>
    </lineage>
</organism>
<evidence type="ECO:0000256" key="3">
    <source>
        <dbReference type="ARBA" id="ARBA00022448"/>
    </source>
</evidence>
<keyword evidence="5" id="KW-0653">Protein transport</keyword>
<dbReference type="PANTHER" id="PTHR37247:SF1">
    <property type="entry name" value="TRANSMEMBRANE PROTEIN"/>
    <property type="match status" value="1"/>
</dbReference>
<evidence type="ECO:0000256" key="4">
    <source>
        <dbReference type="ARBA" id="ARBA00022692"/>
    </source>
</evidence>
<reference evidence="11 12" key="1">
    <citation type="submission" date="2012-08" db="EMBL/GenBank/DDBJ databases">
        <title>Oryza genome evolution.</title>
        <authorList>
            <person name="Wing R.A."/>
        </authorList>
    </citation>
    <scope>NUCLEOTIDE SEQUENCE</scope>
</reference>
<comment type="subcellular location">
    <subcellularLocation>
        <location evidence="1">Membrane</location>
    </subcellularLocation>
</comment>
<evidence type="ECO:0000256" key="1">
    <source>
        <dbReference type="ARBA" id="ARBA00004370"/>
    </source>
</evidence>
<keyword evidence="7" id="KW-0811">Translocation</keyword>
<evidence type="ECO:0000256" key="7">
    <source>
        <dbReference type="ARBA" id="ARBA00023010"/>
    </source>
</evidence>
<dbReference type="GO" id="GO:0006605">
    <property type="term" value="P:protein targeting"/>
    <property type="evidence" value="ECO:0007669"/>
    <property type="project" value="InterPro"/>
</dbReference>
<accession>A0A0D9XEC0</accession>
<name>A0A0D9XEC0_9ORYZ</name>
<evidence type="ECO:0000256" key="9">
    <source>
        <dbReference type="SAM" id="MobiDB-lite"/>
    </source>
</evidence>
<dbReference type="Gramene" id="LPERR09G08810.1">
    <property type="protein sequence ID" value="LPERR09G08810.1"/>
    <property type="gene ID" value="LPERR09G08810"/>
</dbReference>
<evidence type="ECO:0000313" key="12">
    <source>
        <dbReference type="Proteomes" id="UP000032180"/>
    </source>
</evidence>
<comment type="similarity">
    <text evidence="2">Belongs to the SecE/SEC61-gamma family.</text>
</comment>
<dbReference type="InterPro" id="IPR001901">
    <property type="entry name" value="Translocase_SecE/Sec61-g"/>
</dbReference>
<dbReference type="HOGENOM" id="CLU_1043365_0_0_1"/>
<reference evidence="11" key="3">
    <citation type="submission" date="2015-04" db="UniProtKB">
        <authorList>
            <consortium name="EnsemblPlants"/>
        </authorList>
    </citation>
    <scope>IDENTIFICATION</scope>
</reference>
<keyword evidence="8 10" id="KW-0472">Membrane</keyword>
<dbReference type="GO" id="GO:0006886">
    <property type="term" value="P:intracellular protein transport"/>
    <property type="evidence" value="ECO:0007669"/>
    <property type="project" value="InterPro"/>
</dbReference>
<sequence>MHENSLLSPVIPHLPAGAADGNERRREAEESFAVAAPAGKRLGSAARGDSGGLAARLCRFPRRSSPGTSSTLHGDARREIPARWLLRPRPPARCLSPQARLPFVDATRLQLPRRSIVFFADLIRLAVANVWLRQAMGVRISVPVNTSLMTMRLCGWLWGLRSFVAFLAEQPRQLKHLEWPGFRNTLRTATLTLILVVVFIVVLSSVDAALCYILSWLLRKSAYRKCVPIAGICLVRKDKSRTTAIISSAYVDRSWPDPASFYERMNDVLQTGASGLVRRSLLSQYSLPSQRLPDSVQLDSNEGKWRQKKTKMKSECDWR</sequence>
<evidence type="ECO:0000313" key="11">
    <source>
        <dbReference type="EnsemblPlants" id="LPERR09G08810.1"/>
    </source>
</evidence>
<evidence type="ECO:0000256" key="2">
    <source>
        <dbReference type="ARBA" id="ARBA00008274"/>
    </source>
</evidence>
<evidence type="ECO:0000256" key="5">
    <source>
        <dbReference type="ARBA" id="ARBA00022927"/>
    </source>
</evidence>
<protein>
    <submittedName>
        <fullName evidence="11">Uncharacterized protein</fullName>
    </submittedName>
</protein>
<dbReference type="PANTHER" id="PTHR37247">
    <property type="entry name" value="TRANSMEMBRANE PROTEIN"/>
    <property type="match status" value="1"/>
</dbReference>
<keyword evidence="3" id="KW-0813">Transport</keyword>
<dbReference type="STRING" id="77586.A0A0D9XEC0"/>
<dbReference type="GO" id="GO:0016020">
    <property type="term" value="C:membrane"/>
    <property type="evidence" value="ECO:0007669"/>
    <property type="project" value="UniProtKB-SubCell"/>
</dbReference>
<dbReference type="Pfam" id="PF00584">
    <property type="entry name" value="SecE"/>
    <property type="match status" value="1"/>
</dbReference>
<feature type="region of interest" description="Disordered" evidence="9">
    <location>
        <begin position="1"/>
        <end position="29"/>
    </location>
</feature>
<keyword evidence="12" id="KW-1185">Reference proteome</keyword>
<dbReference type="HAMAP" id="MF_00422">
    <property type="entry name" value="SecE"/>
    <property type="match status" value="1"/>
</dbReference>
<feature type="transmembrane region" description="Helical" evidence="10">
    <location>
        <begin position="189"/>
        <end position="218"/>
    </location>
</feature>
<evidence type="ECO:0000256" key="10">
    <source>
        <dbReference type="SAM" id="Phobius"/>
    </source>
</evidence>
<keyword evidence="6 10" id="KW-1133">Transmembrane helix</keyword>
<dbReference type="Proteomes" id="UP000032180">
    <property type="component" value="Chromosome 9"/>
</dbReference>
<dbReference type="EnsemblPlants" id="LPERR09G08810.1">
    <property type="protein sequence ID" value="LPERR09G08810.1"/>
    <property type="gene ID" value="LPERR09G08810"/>
</dbReference>
<keyword evidence="4 10" id="KW-0812">Transmembrane</keyword>
<evidence type="ECO:0000256" key="8">
    <source>
        <dbReference type="ARBA" id="ARBA00023136"/>
    </source>
</evidence>
<dbReference type="AlphaFoldDB" id="A0A0D9XEC0"/>
<proteinExistence type="inferred from homology"/>
<reference evidence="12" key="2">
    <citation type="submission" date="2013-12" db="EMBL/GenBank/DDBJ databases">
        <authorList>
            <person name="Yu Y."/>
            <person name="Lee S."/>
            <person name="de Baynast K."/>
            <person name="Wissotski M."/>
            <person name="Liu L."/>
            <person name="Talag J."/>
            <person name="Goicoechea J."/>
            <person name="Angelova A."/>
            <person name="Jetty R."/>
            <person name="Kudrna D."/>
            <person name="Golser W."/>
            <person name="Rivera L."/>
            <person name="Zhang J."/>
            <person name="Wing R."/>
        </authorList>
    </citation>
    <scope>NUCLEOTIDE SEQUENCE</scope>
</reference>
<evidence type="ECO:0000256" key="6">
    <source>
        <dbReference type="ARBA" id="ARBA00022989"/>
    </source>
</evidence>